<sequence>MARENIVRSTFNYTRDDGIAPEIYFYEPPPGTQARLPGDDPREMPVHDAWPRAESFSLDVEGFALRSFRSPFDRWDDDDAIRADFYGEVSAFVRTQVGARRVIIFDHTIRTKANTQQQTAEHTTTQRAPVMLVHCDYTPRSGPLRVRQLLPDEADALLARRVAFYNFWTPLRRRVEEKPLAMCDATQSTDDDFITMALRYRDRTGEIFVLRHAPQHRWWYFPHMTPEHVLLLKTYDSETDGRTRFLGHSAFDDPDTPSGAPTRESIEIRTIAFF</sequence>
<organism evidence="1 2">
    <name type="scientific">Vineibacter terrae</name>
    <dbReference type="NCBI Taxonomy" id="2586908"/>
    <lineage>
        <taxon>Bacteria</taxon>
        <taxon>Pseudomonadati</taxon>
        <taxon>Pseudomonadota</taxon>
        <taxon>Alphaproteobacteria</taxon>
        <taxon>Hyphomicrobiales</taxon>
        <taxon>Vineibacter</taxon>
    </lineage>
</organism>
<protein>
    <submittedName>
        <fullName evidence="1">Methyltransferase</fullName>
    </submittedName>
</protein>
<gene>
    <name evidence="1" type="ORF">FHP25_04140</name>
</gene>
<dbReference type="GO" id="GO:0008168">
    <property type="term" value="F:methyltransferase activity"/>
    <property type="evidence" value="ECO:0007669"/>
    <property type="project" value="UniProtKB-KW"/>
</dbReference>
<comment type="caution">
    <text evidence="1">The sequence shown here is derived from an EMBL/GenBank/DDBJ whole genome shotgun (WGS) entry which is preliminary data.</text>
</comment>
<dbReference type="RefSeq" id="WP_147845635.1">
    <property type="nucleotide sequence ID" value="NZ_VDUZ01000003.1"/>
</dbReference>
<dbReference type="EMBL" id="VDUZ01000003">
    <property type="protein sequence ID" value="TXL81727.1"/>
    <property type="molecule type" value="Genomic_DNA"/>
</dbReference>
<dbReference type="PANTHER" id="PTHR34598">
    <property type="entry name" value="BLL6449 PROTEIN"/>
    <property type="match status" value="1"/>
</dbReference>
<keyword evidence="1" id="KW-0489">Methyltransferase</keyword>
<evidence type="ECO:0000313" key="2">
    <source>
        <dbReference type="Proteomes" id="UP000321638"/>
    </source>
</evidence>
<dbReference type="GO" id="GO:0016491">
    <property type="term" value="F:oxidoreductase activity"/>
    <property type="evidence" value="ECO:0007669"/>
    <property type="project" value="InterPro"/>
</dbReference>
<keyword evidence="1" id="KW-0808">Transferase</keyword>
<evidence type="ECO:0000313" key="1">
    <source>
        <dbReference type="EMBL" id="TXL81727.1"/>
    </source>
</evidence>
<dbReference type="NCBIfam" id="NF041278">
    <property type="entry name" value="CmcJ_NvfI_EfuI"/>
    <property type="match status" value="1"/>
</dbReference>
<dbReference type="AlphaFoldDB" id="A0A5C8PU13"/>
<reference evidence="1 2" key="1">
    <citation type="submission" date="2019-06" db="EMBL/GenBank/DDBJ databases">
        <title>New taxonomy in bacterial strain CC-CFT640, isolated from vineyard.</title>
        <authorList>
            <person name="Lin S.-Y."/>
            <person name="Tsai C.-F."/>
            <person name="Young C.-C."/>
        </authorList>
    </citation>
    <scope>NUCLEOTIDE SEQUENCE [LARGE SCALE GENOMIC DNA]</scope>
    <source>
        <strain evidence="1 2">CC-CFT640</strain>
    </source>
</reference>
<dbReference type="Proteomes" id="UP000321638">
    <property type="component" value="Unassembled WGS sequence"/>
</dbReference>
<dbReference type="InterPro" id="IPR044053">
    <property type="entry name" value="AsaB-like"/>
</dbReference>
<dbReference type="OrthoDB" id="5173234at2"/>
<dbReference type="PANTHER" id="PTHR34598:SF3">
    <property type="entry name" value="OXIDOREDUCTASE AN1597"/>
    <property type="match status" value="1"/>
</dbReference>
<keyword evidence="2" id="KW-1185">Reference proteome</keyword>
<accession>A0A5C8PU13</accession>
<proteinExistence type="predicted"/>
<name>A0A5C8PU13_9HYPH</name>
<dbReference type="GO" id="GO:0032259">
    <property type="term" value="P:methylation"/>
    <property type="evidence" value="ECO:0007669"/>
    <property type="project" value="UniProtKB-KW"/>
</dbReference>